<evidence type="ECO:0000313" key="10">
    <source>
        <dbReference type="EMBL" id="RXK54915.1"/>
    </source>
</evidence>
<keyword evidence="7 8" id="KW-0472">Membrane</keyword>
<dbReference type="InterPro" id="IPR013545">
    <property type="entry name" value="T2SS_protein-GspG_C"/>
</dbReference>
<protein>
    <submittedName>
        <fullName evidence="10">Type II secretion system protein GspG</fullName>
    </submittedName>
</protein>
<feature type="domain" description="Type II secretion system protein GspG C-terminal" evidence="9">
    <location>
        <begin position="43"/>
        <end position="142"/>
    </location>
</feature>
<organism evidence="10 11">
    <name type="scientific">Oleiharenicola lentus</name>
    <dbReference type="NCBI Taxonomy" id="2508720"/>
    <lineage>
        <taxon>Bacteria</taxon>
        <taxon>Pseudomonadati</taxon>
        <taxon>Verrucomicrobiota</taxon>
        <taxon>Opitutia</taxon>
        <taxon>Opitutales</taxon>
        <taxon>Opitutaceae</taxon>
        <taxon>Oleiharenicola</taxon>
    </lineage>
</organism>
<dbReference type="RefSeq" id="WP_129046280.1">
    <property type="nucleotide sequence ID" value="NZ_SDHX01000001.1"/>
</dbReference>
<evidence type="ECO:0000256" key="8">
    <source>
        <dbReference type="SAM" id="Phobius"/>
    </source>
</evidence>
<dbReference type="PRINTS" id="PR00813">
    <property type="entry name" value="BCTERIALGSPG"/>
</dbReference>
<dbReference type="GO" id="GO:0005886">
    <property type="term" value="C:plasma membrane"/>
    <property type="evidence" value="ECO:0007669"/>
    <property type="project" value="UniProtKB-SubCell"/>
</dbReference>
<evidence type="ECO:0000256" key="3">
    <source>
        <dbReference type="ARBA" id="ARBA00022481"/>
    </source>
</evidence>
<reference evidence="10 11" key="1">
    <citation type="submission" date="2019-01" db="EMBL/GenBank/DDBJ databases">
        <title>Lacunisphaera sp. strain TWA-58.</title>
        <authorList>
            <person name="Chen W.-M."/>
        </authorList>
    </citation>
    <scope>NUCLEOTIDE SEQUENCE [LARGE SCALE GENOMIC DNA]</scope>
    <source>
        <strain evidence="10 11">TWA-58</strain>
    </source>
</reference>
<dbReference type="Pfam" id="PF08334">
    <property type="entry name" value="T2SSG"/>
    <property type="match status" value="1"/>
</dbReference>
<evidence type="ECO:0000313" key="11">
    <source>
        <dbReference type="Proteomes" id="UP000290218"/>
    </source>
</evidence>
<dbReference type="SUPFAM" id="SSF54523">
    <property type="entry name" value="Pili subunits"/>
    <property type="match status" value="1"/>
</dbReference>
<keyword evidence="2" id="KW-1003">Cell membrane</keyword>
<dbReference type="GO" id="GO:0015628">
    <property type="term" value="P:protein secretion by the type II secretion system"/>
    <property type="evidence" value="ECO:0007669"/>
    <property type="project" value="InterPro"/>
</dbReference>
<name>A0A4Q1C7K8_9BACT</name>
<dbReference type="Gene3D" id="3.30.700.10">
    <property type="entry name" value="Glycoprotein, Type 4 Pilin"/>
    <property type="match status" value="1"/>
</dbReference>
<dbReference type="InterPro" id="IPR045584">
    <property type="entry name" value="Pilin-like"/>
</dbReference>
<comment type="caution">
    <text evidence="10">The sequence shown here is derived from an EMBL/GenBank/DDBJ whole genome shotgun (WGS) entry which is preliminary data.</text>
</comment>
<sequence length="142" mass="15647">MRPNRRLRAFTLIEVIVMVGILALLATLLITKTDGIFTGGQATVAKIFVRDSLKTALERYRLDTGSYPSTAEGLNALISAPANGSANWKGPYLDIPGNQMQPDPYGQPYQYRFPGTHNKGSYDLFSKGFDKTEGTEDDIGNW</sequence>
<dbReference type="InterPro" id="IPR000983">
    <property type="entry name" value="Bac_GSPG_pilin"/>
</dbReference>
<keyword evidence="4" id="KW-0997">Cell inner membrane</keyword>
<dbReference type="NCBIfam" id="TIGR01710">
    <property type="entry name" value="typeII_sec_gspG"/>
    <property type="match status" value="1"/>
</dbReference>
<accession>A0A4Q1C7K8</accession>
<keyword evidence="5 8" id="KW-0812">Transmembrane</keyword>
<feature type="transmembrane region" description="Helical" evidence="8">
    <location>
        <begin position="12"/>
        <end position="31"/>
    </location>
</feature>
<proteinExistence type="predicted"/>
<dbReference type="InterPro" id="IPR010054">
    <property type="entry name" value="Type2_sec_GspG"/>
</dbReference>
<evidence type="ECO:0000256" key="7">
    <source>
        <dbReference type="ARBA" id="ARBA00023136"/>
    </source>
</evidence>
<evidence type="ECO:0000256" key="2">
    <source>
        <dbReference type="ARBA" id="ARBA00022475"/>
    </source>
</evidence>
<keyword evidence="6 8" id="KW-1133">Transmembrane helix</keyword>
<evidence type="ECO:0000256" key="6">
    <source>
        <dbReference type="ARBA" id="ARBA00022989"/>
    </source>
</evidence>
<evidence type="ECO:0000256" key="4">
    <source>
        <dbReference type="ARBA" id="ARBA00022519"/>
    </source>
</evidence>
<keyword evidence="11" id="KW-1185">Reference proteome</keyword>
<comment type="subcellular location">
    <subcellularLocation>
        <location evidence="1">Cell inner membrane</location>
        <topology evidence="1">Single-pass membrane protein</topology>
    </subcellularLocation>
</comment>
<dbReference type="EMBL" id="SDHX01000001">
    <property type="protein sequence ID" value="RXK54915.1"/>
    <property type="molecule type" value="Genomic_DNA"/>
</dbReference>
<evidence type="ECO:0000256" key="1">
    <source>
        <dbReference type="ARBA" id="ARBA00004377"/>
    </source>
</evidence>
<evidence type="ECO:0000259" key="9">
    <source>
        <dbReference type="Pfam" id="PF08334"/>
    </source>
</evidence>
<dbReference type="Proteomes" id="UP000290218">
    <property type="component" value="Unassembled WGS sequence"/>
</dbReference>
<gene>
    <name evidence="10" type="primary">gspG</name>
    <name evidence="10" type="ORF">ESB00_03185</name>
</gene>
<dbReference type="OrthoDB" id="9795612at2"/>
<dbReference type="GO" id="GO:0015627">
    <property type="term" value="C:type II protein secretion system complex"/>
    <property type="evidence" value="ECO:0007669"/>
    <property type="project" value="InterPro"/>
</dbReference>
<evidence type="ECO:0000256" key="5">
    <source>
        <dbReference type="ARBA" id="ARBA00022692"/>
    </source>
</evidence>
<dbReference type="AlphaFoldDB" id="A0A4Q1C7K8"/>
<keyword evidence="3" id="KW-0488">Methylation</keyword>